<feature type="region of interest" description="Disordered" evidence="1">
    <location>
        <begin position="135"/>
        <end position="154"/>
    </location>
</feature>
<dbReference type="InterPro" id="IPR001680">
    <property type="entry name" value="WD40_rpt"/>
</dbReference>
<comment type="caution">
    <text evidence="2">The sequence shown here is derived from an EMBL/GenBank/DDBJ whole genome shotgun (WGS) entry which is preliminary data.</text>
</comment>
<dbReference type="Proteomes" id="UP001465755">
    <property type="component" value="Unassembled WGS sequence"/>
</dbReference>
<evidence type="ECO:0000313" key="3">
    <source>
        <dbReference type="Proteomes" id="UP001465755"/>
    </source>
</evidence>
<name>A0AAW1NTL8_9CHLO</name>
<dbReference type="PANTHER" id="PTHR45389">
    <property type="entry name" value="WD REPEAT-CONTAINING PROTEIN RUP1"/>
    <property type="match status" value="1"/>
</dbReference>
<protein>
    <submittedName>
        <fullName evidence="2">Uncharacterized protein</fullName>
    </submittedName>
</protein>
<gene>
    <name evidence="2" type="ORF">WJX73_005769</name>
</gene>
<dbReference type="AlphaFoldDB" id="A0AAW1NTL8"/>
<dbReference type="Gene3D" id="2.130.10.10">
    <property type="entry name" value="YVTN repeat-like/Quinoprotein amine dehydrogenase"/>
    <property type="match status" value="1"/>
</dbReference>
<dbReference type="InterPro" id="IPR036322">
    <property type="entry name" value="WD40_repeat_dom_sf"/>
</dbReference>
<dbReference type="GO" id="GO:0010224">
    <property type="term" value="P:response to UV-B"/>
    <property type="evidence" value="ECO:0007669"/>
    <property type="project" value="TreeGrafter"/>
</dbReference>
<organism evidence="2 3">
    <name type="scientific">Symbiochloris irregularis</name>
    <dbReference type="NCBI Taxonomy" id="706552"/>
    <lineage>
        <taxon>Eukaryota</taxon>
        <taxon>Viridiplantae</taxon>
        <taxon>Chlorophyta</taxon>
        <taxon>core chlorophytes</taxon>
        <taxon>Trebouxiophyceae</taxon>
        <taxon>Trebouxiales</taxon>
        <taxon>Trebouxiaceae</taxon>
        <taxon>Symbiochloris</taxon>
    </lineage>
</organism>
<dbReference type="InterPro" id="IPR044616">
    <property type="entry name" value="RUP1/2"/>
</dbReference>
<dbReference type="InterPro" id="IPR015943">
    <property type="entry name" value="WD40/YVTN_repeat-like_dom_sf"/>
</dbReference>
<dbReference type="EMBL" id="JALJOQ010000111">
    <property type="protein sequence ID" value="KAK9797014.1"/>
    <property type="molecule type" value="Genomic_DNA"/>
</dbReference>
<evidence type="ECO:0000256" key="1">
    <source>
        <dbReference type="SAM" id="MobiDB-lite"/>
    </source>
</evidence>
<dbReference type="SUPFAM" id="SSF50978">
    <property type="entry name" value="WD40 repeat-like"/>
    <property type="match status" value="1"/>
</dbReference>
<reference evidence="2 3" key="1">
    <citation type="journal article" date="2024" name="Nat. Commun.">
        <title>Phylogenomics reveals the evolutionary origins of lichenization in chlorophyte algae.</title>
        <authorList>
            <person name="Puginier C."/>
            <person name="Libourel C."/>
            <person name="Otte J."/>
            <person name="Skaloud P."/>
            <person name="Haon M."/>
            <person name="Grisel S."/>
            <person name="Petersen M."/>
            <person name="Berrin J.G."/>
            <person name="Delaux P.M."/>
            <person name="Dal Grande F."/>
            <person name="Keller J."/>
        </authorList>
    </citation>
    <scope>NUCLEOTIDE SEQUENCE [LARGE SCALE GENOMIC DNA]</scope>
    <source>
        <strain evidence="2 3">SAG 2036</strain>
    </source>
</reference>
<proteinExistence type="predicted"/>
<keyword evidence="3" id="KW-1185">Reference proteome</keyword>
<dbReference type="SMART" id="SM00320">
    <property type="entry name" value="WD40"/>
    <property type="match status" value="6"/>
</dbReference>
<evidence type="ECO:0000313" key="2">
    <source>
        <dbReference type="EMBL" id="KAK9797014.1"/>
    </source>
</evidence>
<sequence>MHPSVRVTRRSMGHGDLNDSWDRLRCIAACTDRDCRPASQADFTASYQLHAYGGWTGLTCAICANLGDQGAYWLVSVAGWVSEQRSRCPSSQRDASAAELCSLTVPVAEGDVSQHITGRKRPRYSDLGSTTDLLSLPERRQSHSSVGVPPATTSEDVDSHIMDLYTLQQLPGHDMQRDVSLDGPVSWFWQPHWADRPDPVPARLVEVASICRPKHLKLSADVQSSLEFSHDGMLLATAGRAKHVRVYAMAGLDSDAGDDAHFPIVASHRMPSKLSSIAWSPDDAGIASVGDYDGVVSQLDLTSGRWLGDQEDPLGSRIWNVVHSHLRRHLVACSSDNGTIQLWGGRGLQQSAGCVAPSRRAAVCCTAFSSLNEHLMAAACADTNAYIFDLRQLSKPLQVLKGHTEPLAFVKFLGSRLITSSVDSTLGWWNLEGPSPHYGTPPLLQFSGPGRLRTISGHTNHKNFVGLSVREADSLIACGSEMGQAFAYHTSWDTPLAAAPVHRSGSNGARDVGCNGQPVTMLGHGPWAGGIGYADRAC</sequence>
<dbReference type="PANTHER" id="PTHR45389:SF1">
    <property type="entry name" value="WD REPEAT-CONTAINING PROTEIN RUP1"/>
    <property type="match status" value="1"/>
</dbReference>
<accession>A0AAW1NTL8</accession>